<sequence length="202" mass="23533">MILNFRIWLIPMYVLIFAGLLYGLHLLQEISQYERGAYYFSGNASGYIVLFAIMSVLLLLSLHWNRRARRFWLIVGVPLFLFAGFKYIQLFELGTRVDGQKIQANNKIYAWSEVRQVTVDWSGNANAKNLYLEYSLILNDGLSINVLSPEFDAKRMANIHEKVKRAHIPIVVRTPLNERAMKRIERDYSKEEAALLHQFFAD</sequence>
<keyword evidence="1" id="KW-0472">Membrane</keyword>
<feature type="transmembrane region" description="Helical" evidence="1">
    <location>
        <begin position="71"/>
        <end position="88"/>
    </location>
</feature>
<accession>A0ABW2RND4</accession>
<comment type="caution">
    <text evidence="2">The sequence shown here is derived from an EMBL/GenBank/DDBJ whole genome shotgun (WGS) entry which is preliminary data.</text>
</comment>
<evidence type="ECO:0000313" key="2">
    <source>
        <dbReference type="EMBL" id="MFC7442533.1"/>
    </source>
</evidence>
<proteinExistence type="predicted"/>
<name>A0ABW2RND4_9BACL</name>
<keyword evidence="1" id="KW-1133">Transmembrane helix</keyword>
<feature type="transmembrane region" description="Helical" evidence="1">
    <location>
        <begin position="7"/>
        <end position="24"/>
    </location>
</feature>
<protein>
    <submittedName>
        <fullName evidence="2">Uncharacterized protein</fullName>
    </submittedName>
</protein>
<feature type="transmembrane region" description="Helical" evidence="1">
    <location>
        <begin position="44"/>
        <end position="64"/>
    </location>
</feature>
<organism evidence="2 3">
    <name type="scientific">Laceyella putida</name>
    <dbReference type="NCBI Taxonomy" id="110101"/>
    <lineage>
        <taxon>Bacteria</taxon>
        <taxon>Bacillati</taxon>
        <taxon>Bacillota</taxon>
        <taxon>Bacilli</taxon>
        <taxon>Bacillales</taxon>
        <taxon>Thermoactinomycetaceae</taxon>
        <taxon>Laceyella</taxon>
    </lineage>
</organism>
<dbReference type="EMBL" id="JBHTBW010000052">
    <property type="protein sequence ID" value="MFC7442533.1"/>
    <property type="molecule type" value="Genomic_DNA"/>
</dbReference>
<keyword evidence="1" id="KW-0812">Transmembrane</keyword>
<dbReference type="Proteomes" id="UP001596500">
    <property type="component" value="Unassembled WGS sequence"/>
</dbReference>
<evidence type="ECO:0000313" key="3">
    <source>
        <dbReference type="Proteomes" id="UP001596500"/>
    </source>
</evidence>
<keyword evidence="3" id="KW-1185">Reference proteome</keyword>
<gene>
    <name evidence="2" type="ORF">ACFQNG_15715</name>
</gene>
<reference evidence="3" key="1">
    <citation type="journal article" date="2019" name="Int. J. Syst. Evol. Microbiol.">
        <title>The Global Catalogue of Microorganisms (GCM) 10K type strain sequencing project: providing services to taxonomists for standard genome sequencing and annotation.</title>
        <authorList>
            <consortium name="The Broad Institute Genomics Platform"/>
            <consortium name="The Broad Institute Genome Sequencing Center for Infectious Disease"/>
            <person name="Wu L."/>
            <person name="Ma J."/>
        </authorList>
    </citation>
    <scope>NUCLEOTIDE SEQUENCE [LARGE SCALE GENOMIC DNA]</scope>
    <source>
        <strain evidence="3">CGMCC 1.12942</strain>
    </source>
</reference>
<evidence type="ECO:0000256" key="1">
    <source>
        <dbReference type="SAM" id="Phobius"/>
    </source>
</evidence>